<evidence type="ECO:0000313" key="1">
    <source>
        <dbReference type="EMBL" id="KAA8572816.1"/>
    </source>
</evidence>
<dbReference type="AlphaFoldDB" id="A0A5M9JY42"/>
<evidence type="ECO:0000313" key="2">
    <source>
        <dbReference type="Proteomes" id="UP000322873"/>
    </source>
</evidence>
<dbReference type="EMBL" id="VICG01000004">
    <property type="protein sequence ID" value="KAA8572816.1"/>
    <property type="molecule type" value="Genomic_DNA"/>
</dbReference>
<organism evidence="1 2">
    <name type="scientific">Monilinia fructicola</name>
    <name type="common">Brown rot fungus</name>
    <name type="synonym">Ciboria fructicola</name>
    <dbReference type="NCBI Taxonomy" id="38448"/>
    <lineage>
        <taxon>Eukaryota</taxon>
        <taxon>Fungi</taxon>
        <taxon>Dikarya</taxon>
        <taxon>Ascomycota</taxon>
        <taxon>Pezizomycotina</taxon>
        <taxon>Leotiomycetes</taxon>
        <taxon>Helotiales</taxon>
        <taxon>Sclerotiniaceae</taxon>
        <taxon>Monilinia</taxon>
    </lineage>
</organism>
<dbReference type="Proteomes" id="UP000322873">
    <property type="component" value="Unassembled WGS sequence"/>
</dbReference>
<proteinExistence type="predicted"/>
<reference evidence="1 2" key="1">
    <citation type="submission" date="2019-06" db="EMBL/GenBank/DDBJ databases">
        <title>Genome Sequence of the Brown Rot Fungal Pathogen Monilinia fructicola.</title>
        <authorList>
            <person name="De Miccolis Angelini R.M."/>
            <person name="Landi L."/>
            <person name="Abate D."/>
            <person name="Pollastro S."/>
            <person name="Romanazzi G."/>
            <person name="Faretra F."/>
        </authorList>
    </citation>
    <scope>NUCLEOTIDE SEQUENCE [LARGE SCALE GENOMIC DNA]</scope>
    <source>
        <strain evidence="1 2">Mfrc123</strain>
    </source>
</reference>
<keyword evidence="2" id="KW-1185">Reference proteome</keyword>
<comment type="caution">
    <text evidence="1">The sequence shown here is derived from an EMBL/GenBank/DDBJ whole genome shotgun (WGS) entry which is preliminary data.</text>
</comment>
<sequence length="96" mass="10104">MAGPAIPWSTRPLLNRLDMNMASLKGYMIAKLVKGTHAGNAAALRAYDGIRSRTEDACALNRLEGLCAGASESLLTFIVDRAPPSLSQGGLAHDHG</sequence>
<accession>A0A5M9JY42</accession>
<dbReference type="VEuPathDB" id="FungiDB:MFRU_003g00790"/>
<name>A0A5M9JY42_MONFR</name>
<gene>
    <name evidence="1" type="ORF">EYC84_003388</name>
</gene>
<protein>
    <submittedName>
        <fullName evidence="1">Uncharacterized protein</fullName>
    </submittedName>
</protein>